<evidence type="ECO:0000313" key="9">
    <source>
        <dbReference type="Proteomes" id="UP000032160"/>
    </source>
</evidence>
<dbReference type="PANTHER" id="PTHR33406:SF10">
    <property type="entry name" value="SSD DOMAIN-CONTAINING PROTEIN"/>
    <property type="match status" value="1"/>
</dbReference>
<feature type="transmembrane region" description="Helical" evidence="6">
    <location>
        <begin position="358"/>
        <end position="384"/>
    </location>
</feature>
<sequence length="784" mass="84897">MIQAIEDFLFGSRRLVLVLMALLTVVTGYFAVAGFKMEAGFLKQVPLEHPYVQTYFEYQKDLPGANLVVIGLRSKTGDMWNVDYFRKLYQITEEARYIPGVDRARLISLWTPNTQILEIHEEGFDLVDVVPGNVTADTMTQADVDSIRDRVLTSDLYGDLVALDETASIILLQLQEAGAGDGDISSTANLALEVADIMEQKIRAPFSDDKTDVLIIGFPKFIGDIAEGATIAVAFFGLAFVLTGIAVFMYVRSFTLAALAIGSSLVSVVWQFGVLGMIGFALDPLAILVPFLVYAIGVSHGMQQVNLIATQIAKGTDGMGAARATFRRLLVPGSMALMTDLVGFVTLYLIPVGVVRDIAIVATIGVALKIITNLIMLPLIASYIPRDDKQVRLFIRARAQRERIMSYIAKIAQPRPAAIVTAMMFVAIGLAYMVSRERHVGDITPGASELRADSKYNQDTAYIATALSVPTDVLIIILETQPDGCIDPAAMNYADRFSLYMGGVPGVVSVDSLPFAARYFQSIGAEGSLKWRELPPTSRQLIGATAPVPTTTGLLNDRCTILPIIAYLQDHKATTIETVVAAVEAYEDINPSEIVNIRLGMGGVGIIAATNEVIEESEAPLILYVFATIIVLVFLAYWDWRAVICCCMPLLLATFLGYVFMVVLGIGLKVTTLPVLVLGTGIGVDYAFYLYSQIKYYQRQGLGLADAYEGALLSTGMAVVYTAIMLAVGVATWVLSPLKFQADMGALLAFMFLMNMVAAIVGLPAFAAVLERLAPPRGTKPALA</sequence>
<feature type="transmembrane region" description="Helical" evidence="6">
    <location>
        <begin position="621"/>
        <end position="638"/>
    </location>
</feature>
<keyword evidence="2" id="KW-1003">Cell membrane</keyword>
<evidence type="ECO:0000256" key="1">
    <source>
        <dbReference type="ARBA" id="ARBA00004651"/>
    </source>
</evidence>
<evidence type="ECO:0000256" key="5">
    <source>
        <dbReference type="ARBA" id="ARBA00023136"/>
    </source>
</evidence>
<name>X5MMX4_9HYPH</name>
<gene>
    <name evidence="8" type="ORF">BN1012_Phect2567</name>
</gene>
<feature type="transmembrane region" description="Helical" evidence="6">
    <location>
        <begin position="229"/>
        <end position="250"/>
    </location>
</feature>
<evidence type="ECO:0000259" key="7">
    <source>
        <dbReference type="PROSITE" id="PS50156"/>
    </source>
</evidence>
<dbReference type="GO" id="GO:0005886">
    <property type="term" value="C:plasma membrane"/>
    <property type="evidence" value="ECO:0007669"/>
    <property type="project" value="UniProtKB-SubCell"/>
</dbReference>
<organism evidence="8 9">
    <name type="scientific">Candidatus Phaeomarinibacter ectocarpi</name>
    <dbReference type="NCBI Taxonomy" id="1458461"/>
    <lineage>
        <taxon>Bacteria</taxon>
        <taxon>Pseudomonadati</taxon>
        <taxon>Pseudomonadota</taxon>
        <taxon>Alphaproteobacteria</taxon>
        <taxon>Hyphomicrobiales</taxon>
        <taxon>Parvibaculaceae</taxon>
        <taxon>Candidatus Phaeomarinibacter</taxon>
    </lineage>
</organism>
<evidence type="ECO:0000256" key="4">
    <source>
        <dbReference type="ARBA" id="ARBA00022989"/>
    </source>
</evidence>
<proteinExistence type="predicted"/>
<dbReference type="KEGG" id="pect:BN1012_Phect2567"/>
<dbReference type="Gene3D" id="1.20.1640.10">
    <property type="entry name" value="Multidrug efflux transporter AcrB transmembrane domain"/>
    <property type="match status" value="2"/>
</dbReference>
<accession>X5MMX4</accession>
<protein>
    <submittedName>
        <fullName evidence="8">RND transporter</fullName>
    </submittedName>
</protein>
<keyword evidence="5 6" id="KW-0472">Membrane</keyword>
<dbReference type="RefSeq" id="WP_043950654.1">
    <property type="nucleotide sequence ID" value="NZ_HG966617.1"/>
</dbReference>
<feature type="transmembrane region" description="Helical" evidence="6">
    <location>
        <begin position="747"/>
        <end position="770"/>
    </location>
</feature>
<keyword evidence="9" id="KW-1185">Reference proteome</keyword>
<feature type="transmembrane region" description="Helical" evidence="6">
    <location>
        <begin position="417"/>
        <end position="435"/>
    </location>
</feature>
<keyword evidence="3 6" id="KW-0812">Transmembrane</keyword>
<dbReference type="SUPFAM" id="SSF82866">
    <property type="entry name" value="Multidrug efflux transporter AcrB transmembrane domain"/>
    <property type="match status" value="2"/>
</dbReference>
<keyword evidence="4 6" id="KW-1133">Transmembrane helix</keyword>
<dbReference type="InterPro" id="IPR050545">
    <property type="entry name" value="Mycobact_MmpL"/>
</dbReference>
<comment type="subcellular location">
    <subcellularLocation>
        <location evidence="1">Cell membrane</location>
        <topology evidence="1">Multi-pass membrane protein</topology>
    </subcellularLocation>
</comment>
<dbReference type="EMBL" id="HG966617">
    <property type="protein sequence ID" value="CDO60780.1"/>
    <property type="molecule type" value="Genomic_DNA"/>
</dbReference>
<evidence type="ECO:0000256" key="3">
    <source>
        <dbReference type="ARBA" id="ARBA00022692"/>
    </source>
</evidence>
<dbReference type="InterPro" id="IPR004869">
    <property type="entry name" value="MMPL_dom"/>
</dbReference>
<dbReference type="InterPro" id="IPR000731">
    <property type="entry name" value="SSD"/>
</dbReference>
<dbReference type="AlphaFoldDB" id="X5MMX4"/>
<feature type="transmembrane region" description="Helical" evidence="6">
    <location>
        <begin position="650"/>
        <end position="667"/>
    </location>
</feature>
<feature type="transmembrane region" description="Helical" evidence="6">
    <location>
        <begin position="15"/>
        <end position="35"/>
    </location>
</feature>
<feature type="transmembrane region" description="Helical" evidence="6">
    <location>
        <begin position="673"/>
        <end position="691"/>
    </location>
</feature>
<evidence type="ECO:0000256" key="6">
    <source>
        <dbReference type="SAM" id="Phobius"/>
    </source>
</evidence>
<dbReference type="Pfam" id="PF03176">
    <property type="entry name" value="MMPL"/>
    <property type="match status" value="1"/>
</dbReference>
<dbReference type="PANTHER" id="PTHR33406">
    <property type="entry name" value="MEMBRANE PROTEIN MJ1562-RELATED"/>
    <property type="match status" value="1"/>
</dbReference>
<dbReference type="STRING" id="1458461.BN1012_Phect2567"/>
<dbReference type="Proteomes" id="UP000032160">
    <property type="component" value="Chromosome I"/>
</dbReference>
<feature type="transmembrane region" description="Helical" evidence="6">
    <location>
        <begin position="712"/>
        <end position="735"/>
    </location>
</feature>
<evidence type="ECO:0000313" key="8">
    <source>
        <dbReference type="EMBL" id="CDO60780.1"/>
    </source>
</evidence>
<evidence type="ECO:0000256" key="2">
    <source>
        <dbReference type="ARBA" id="ARBA00022475"/>
    </source>
</evidence>
<feature type="transmembrane region" description="Helical" evidence="6">
    <location>
        <begin position="270"/>
        <end position="296"/>
    </location>
</feature>
<feature type="domain" description="SSD" evidence="7">
    <location>
        <begin position="256"/>
        <end position="383"/>
    </location>
</feature>
<feature type="transmembrane region" description="Helical" evidence="6">
    <location>
        <begin position="329"/>
        <end position="352"/>
    </location>
</feature>
<dbReference type="HOGENOM" id="CLU_008861_4_0_5"/>
<dbReference type="PROSITE" id="PS50156">
    <property type="entry name" value="SSD"/>
    <property type="match status" value="1"/>
</dbReference>
<reference evidence="8 9" key="1">
    <citation type="journal article" date="2014" name="Front. Genet.">
        <title>Genome and metabolic network of "Candidatus Phaeomarinobacter ectocarpi" Ec32, a new candidate genus of Alphaproteobacteria frequently associated with brown algae.</title>
        <authorList>
            <person name="Dittami S.M."/>
            <person name="Barbeyron T."/>
            <person name="Boyen C."/>
            <person name="Cambefort J."/>
            <person name="Collet G."/>
            <person name="Delage L."/>
            <person name="Gobet A."/>
            <person name="Groisillier A."/>
            <person name="Leblanc C."/>
            <person name="Michel G."/>
            <person name="Scornet D."/>
            <person name="Siegel A."/>
            <person name="Tapia J.E."/>
            <person name="Tonon T."/>
        </authorList>
    </citation>
    <scope>NUCLEOTIDE SEQUENCE [LARGE SCALE GENOMIC DNA]</scope>
    <source>
        <strain evidence="8 9">Ec32</strain>
    </source>
</reference>